<feature type="transmembrane region" description="Helical" evidence="1">
    <location>
        <begin position="186"/>
        <end position="208"/>
    </location>
</feature>
<evidence type="ECO:0000256" key="1">
    <source>
        <dbReference type="SAM" id="Phobius"/>
    </source>
</evidence>
<evidence type="ECO:0008006" key="4">
    <source>
        <dbReference type="Google" id="ProtNLM"/>
    </source>
</evidence>
<feature type="transmembrane region" description="Helical" evidence="1">
    <location>
        <begin position="286"/>
        <end position="307"/>
    </location>
</feature>
<dbReference type="RefSeq" id="WP_267928875.1">
    <property type="nucleotide sequence ID" value="NZ_AP024233.1"/>
</dbReference>
<name>A0A915XL09_9BACT</name>
<dbReference type="PANTHER" id="PTHR41324">
    <property type="entry name" value="MEMBRANE PROTEIN-RELATED"/>
    <property type="match status" value="1"/>
</dbReference>
<dbReference type="Proteomes" id="UP001063350">
    <property type="component" value="Chromosome"/>
</dbReference>
<gene>
    <name evidence="2" type="ORF">GF1_13720</name>
</gene>
<dbReference type="EMBL" id="AP024233">
    <property type="protein sequence ID" value="BCO08996.1"/>
    <property type="molecule type" value="Genomic_DNA"/>
</dbReference>
<proteinExistence type="predicted"/>
<dbReference type="AlphaFoldDB" id="A0A915XL09"/>
<feature type="transmembrane region" description="Helical" evidence="1">
    <location>
        <begin position="254"/>
        <end position="274"/>
    </location>
</feature>
<reference evidence="2" key="1">
    <citation type="submission" date="2020-12" db="EMBL/GenBank/DDBJ databases">
        <title>Desulfobium dissulfuricans gen. nov., sp. nov., a novel mesophilic, sulfate-reducing bacterium isolated from a deep-sea hydrothermal vent.</title>
        <authorList>
            <person name="Hashimoto Y."/>
            <person name="Tame A."/>
            <person name="Sawayama S."/>
            <person name="Miyazaki J."/>
            <person name="Takai K."/>
            <person name="Nakagawa S."/>
        </authorList>
    </citation>
    <scope>NUCLEOTIDE SEQUENCE</scope>
    <source>
        <strain evidence="2">GF1</strain>
    </source>
</reference>
<evidence type="ECO:0000313" key="3">
    <source>
        <dbReference type="Proteomes" id="UP001063350"/>
    </source>
</evidence>
<organism evidence="2 3">
    <name type="scientific">Desulfolithobacter dissulfuricans</name>
    <dbReference type="NCBI Taxonomy" id="2795293"/>
    <lineage>
        <taxon>Bacteria</taxon>
        <taxon>Pseudomonadati</taxon>
        <taxon>Thermodesulfobacteriota</taxon>
        <taxon>Desulfobulbia</taxon>
        <taxon>Desulfobulbales</taxon>
        <taxon>Desulfobulbaceae</taxon>
        <taxon>Desulfolithobacter</taxon>
    </lineage>
</organism>
<keyword evidence="1" id="KW-1133">Transmembrane helix</keyword>
<feature type="transmembrane region" description="Helical" evidence="1">
    <location>
        <begin position="61"/>
        <end position="87"/>
    </location>
</feature>
<accession>A0A915XL09</accession>
<dbReference type="KEGG" id="ddu:GF1_13720"/>
<feature type="transmembrane region" description="Helical" evidence="1">
    <location>
        <begin position="20"/>
        <end position="49"/>
    </location>
</feature>
<feature type="transmembrane region" description="Helical" evidence="1">
    <location>
        <begin position="228"/>
        <end position="247"/>
    </location>
</feature>
<evidence type="ECO:0000313" key="2">
    <source>
        <dbReference type="EMBL" id="BCO08996.1"/>
    </source>
</evidence>
<protein>
    <recommendedName>
        <fullName evidence="4">DUF2232 domain-containing protein</fullName>
    </recommendedName>
</protein>
<dbReference type="Pfam" id="PF09991">
    <property type="entry name" value="DUF2232"/>
    <property type="match status" value="1"/>
</dbReference>
<keyword evidence="1" id="KW-0472">Membrane</keyword>
<sequence>MAEHDSARPANNSPLSGPAVLLAAVFSLPVLIPSLFSWGAGLLAIPVLYTLRVHGLRQGSIYLRNGLVVSLMVAIGTGELGMELLVLSLVPLGYSLYRSTIQGESPVAAGGRGVFVLGLTWFILWAIYGMTQGVNPYRHLVEMLDAGFAQTYEAYRQSTELSPEMLLALKEVVDDIRMLIPRVLPGVLACSLLLTVWLNLVAGSRILRRLHPEFAPWPPYSKWQLPDRLVWGIIGAGLLILVGRGFIRDLGTCLALVMGLLYFFQGLAVVVFLLDRWKVPGYLRMVLYIILIVQSYGLLLVAMLGLADVWLDFRKFQTPPADEHQNT</sequence>
<keyword evidence="1" id="KW-0812">Transmembrane</keyword>
<dbReference type="InterPro" id="IPR018710">
    <property type="entry name" value="DUF2232"/>
</dbReference>
<feature type="transmembrane region" description="Helical" evidence="1">
    <location>
        <begin position="107"/>
        <end position="128"/>
    </location>
</feature>
<keyword evidence="3" id="KW-1185">Reference proteome</keyword>
<dbReference type="PANTHER" id="PTHR41324:SF1">
    <property type="entry name" value="DUF2232 DOMAIN-CONTAINING PROTEIN"/>
    <property type="match status" value="1"/>
</dbReference>